<dbReference type="GO" id="GO:0003677">
    <property type="term" value="F:DNA binding"/>
    <property type="evidence" value="ECO:0007669"/>
    <property type="project" value="UniProtKB-KW"/>
</dbReference>
<dbReference type="GO" id="GO:0043138">
    <property type="term" value="F:3'-5' DNA helicase activity"/>
    <property type="evidence" value="ECO:0007669"/>
    <property type="project" value="UniProtKB-EC"/>
</dbReference>
<dbReference type="SMART" id="SM00487">
    <property type="entry name" value="DEXDc"/>
    <property type="match status" value="1"/>
</dbReference>
<dbReference type="GO" id="GO:0000724">
    <property type="term" value="P:double-strand break repair via homologous recombination"/>
    <property type="evidence" value="ECO:0007669"/>
    <property type="project" value="TreeGrafter"/>
</dbReference>
<dbReference type="AlphaFoldDB" id="A0A6S7GJ71"/>
<dbReference type="Proteomes" id="UP001152795">
    <property type="component" value="Unassembled WGS sequence"/>
</dbReference>
<keyword evidence="5" id="KW-0413">Isomerase</keyword>
<keyword evidence="6" id="KW-0539">Nucleus</keyword>
<evidence type="ECO:0000256" key="9">
    <source>
        <dbReference type="ARBA" id="ARBA00044542"/>
    </source>
</evidence>
<dbReference type="PROSITE" id="PS51194">
    <property type="entry name" value="HELICASE_CTER"/>
    <property type="match status" value="1"/>
</dbReference>
<evidence type="ECO:0000256" key="8">
    <source>
        <dbReference type="ARBA" id="ARBA00034808"/>
    </source>
</evidence>
<dbReference type="PANTHER" id="PTHR13710:SF153">
    <property type="entry name" value="RECQ-LIKE DNA HELICASE BLM"/>
    <property type="match status" value="1"/>
</dbReference>
<keyword evidence="11" id="KW-1185">Reference proteome</keyword>
<evidence type="ECO:0000256" key="3">
    <source>
        <dbReference type="ARBA" id="ARBA00022840"/>
    </source>
</evidence>
<dbReference type="GO" id="GO:0005524">
    <property type="term" value="F:ATP binding"/>
    <property type="evidence" value="ECO:0007669"/>
    <property type="project" value="UniProtKB-KW"/>
</dbReference>
<dbReference type="EMBL" id="CACRXK020002269">
    <property type="protein sequence ID" value="CAB3993484.1"/>
    <property type="molecule type" value="Genomic_DNA"/>
</dbReference>
<dbReference type="SUPFAM" id="SSF52540">
    <property type="entry name" value="P-loop containing nucleoside triphosphate hydrolases"/>
    <property type="match status" value="1"/>
</dbReference>
<dbReference type="GO" id="GO:0005634">
    <property type="term" value="C:nucleus"/>
    <property type="evidence" value="ECO:0007669"/>
    <property type="project" value="TreeGrafter"/>
</dbReference>
<dbReference type="InterPro" id="IPR001650">
    <property type="entry name" value="Helicase_C-like"/>
</dbReference>
<evidence type="ECO:0000256" key="2">
    <source>
        <dbReference type="ARBA" id="ARBA00022741"/>
    </source>
</evidence>
<dbReference type="SMART" id="SM00490">
    <property type="entry name" value="HELICc"/>
    <property type="match status" value="1"/>
</dbReference>
<reference evidence="10" key="1">
    <citation type="submission" date="2020-04" db="EMBL/GenBank/DDBJ databases">
        <authorList>
            <person name="Alioto T."/>
            <person name="Alioto T."/>
            <person name="Gomez Garrido J."/>
        </authorList>
    </citation>
    <scope>NUCLEOTIDE SEQUENCE</scope>
    <source>
        <strain evidence="10">A484AB</strain>
    </source>
</reference>
<keyword evidence="2" id="KW-0547">Nucleotide-binding</keyword>
<dbReference type="Pfam" id="PF00271">
    <property type="entry name" value="Helicase_C"/>
    <property type="match status" value="1"/>
</dbReference>
<evidence type="ECO:0000256" key="7">
    <source>
        <dbReference type="ARBA" id="ARBA00034617"/>
    </source>
</evidence>
<keyword evidence="3" id="KW-0067">ATP-binding</keyword>
<comment type="caution">
    <text evidence="10">The sequence shown here is derived from an EMBL/GenBank/DDBJ whole genome shotgun (WGS) entry which is preliminary data.</text>
</comment>
<evidence type="ECO:0000313" key="10">
    <source>
        <dbReference type="EMBL" id="CAB3993484.1"/>
    </source>
</evidence>
<evidence type="ECO:0000256" key="5">
    <source>
        <dbReference type="ARBA" id="ARBA00023235"/>
    </source>
</evidence>
<gene>
    <name evidence="10" type="ORF">PACLA_8A064250</name>
</gene>
<organism evidence="10 11">
    <name type="scientific">Paramuricea clavata</name>
    <name type="common">Red gorgonian</name>
    <name type="synonym">Violescent sea-whip</name>
    <dbReference type="NCBI Taxonomy" id="317549"/>
    <lineage>
        <taxon>Eukaryota</taxon>
        <taxon>Metazoa</taxon>
        <taxon>Cnidaria</taxon>
        <taxon>Anthozoa</taxon>
        <taxon>Octocorallia</taxon>
        <taxon>Malacalcyonacea</taxon>
        <taxon>Plexauridae</taxon>
        <taxon>Paramuricea</taxon>
    </lineage>
</organism>
<proteinExistence type="inferred from homology"/>
<comment type="similarity">
    <text evidence="1">Belongs to the helicase family. RecQ subfamily.</text>
</comment>
<dbReference type="InterPro" id="IPR014001">
    <property type="entry name" value="Helicase_ATP-bd"/>
</dbReference>
<comment type="catalytic activity">
    <reaction evidence="7">
        <text>Couples ATP hydrolysis with the unwinding of duplex DNA by translocating in the 3'-5' direction.</text>
        <dbReference type="EC" id="5.6.2.4"/>
    </reaction>
</comment>
<name>A0A6S7GJ71_PARCT</name>
<evidence type="ECO:0000313" key="11">
    <source>
        <dbReference type="Proteomes" id="UP001152795"/>
    </source>
</evidence>
<protein>
    <recommendedName>
        <fullName evidence="8">DNA 3'-5' helicase</fullName>
        <ecNumber evidence="8">5.6.2.4</ecNumber>
    </recommendedName>
    <alternativeName>
        <fullName evidence="9">DNA 3'-5' helicase BLM</fullName>
    </alternativeName>
</protein>
<accession>A0A6S7GJ71</accession>
<dbReference type="InterPro" id="IPR027417">
    <property type="entry name" value="P-loop_NTPase"/>
</dbReference>
<dbReference type="PANTHER" id="PTHR13710">
    <property type="entry name" value="DNA HELICASE RECQ FAMILY MEMBER"/>
    <property type="match status" value="1"/>
</dbReference>
<dbReference type="OrthoDB" id="10261556at2759"/>
<sequence length="570" mass="64200">MEAELEACYEIVCKKFGIKNFTTYQKTAFKGIVCQHKDIFVNLPTGAGKSLIYQALPSIFDSLYGFEHLVVVVSPLISLIADQVKKLQTLGITAVSLSDIKDEKQIRMVEEGAFSVVYGTPECFLKNERWRSMLSNEIFRKRTCAVAVDEAHVVKQWGTSTSTKHAPFREEYGRLHEIRSLIGTDVSFIALTATAIRDTKKCIIDSLNMFNPLHIYQNPNKGNVTYSVSYIQQSSKIGDTFQWIINNIVQMQNSAERVIIYCQTIKQCSVLYSTLRAHIGDHFYALQGGISGDRHPVLEMLHSCTPMANKDYIINSLQDPNGLIKILIATIAFGMGIDCKGVHISIHFGPPKNIEAYLQESGRVGRDGKPSKSFILYQGTLLGHVEKNIKEYLSAKEYLPVKVPYDPNTSRELTTEQRLGIKNGLVKYQKKLLINTARKVANTKMHLHVPAEMLIGFGSVQIDQVLEKCDYIFTIEDVYKLIEIWHHDHASSIYNIICQVCGDTPDVTSNSLSCDLDSEDEDYEELINKEWAKLLEDDDLLTMAIENMSISQLFGDSNVENNTGLSDSYN</sequence>
<dbReference type="EC" id="5.6.2.4" evidence="8"/>
<dbReference type="GO" id="GO:0005737">
    <property type="term" value="C:cytoplasm"/>
    <property type="evidence" value="ECO:0007669"/>
    <property type="project" value="TreeGrafter"/>
</dbReference>
<dbReference type="InterPro" id="IPR011545">
    <property type="entry name" value="DEAD/DEAH_box_helicase_dom"/>
</dbReference>
<dbReference type="PROSITE" id="PS51192">
    <property type="entry name" value="HELICASE_ATP_BIND_1"/>
    <property type="match status" value="1"/>
</dbReference>
<dbReference type="GO" id="GO:0009378">
    <property type="term" value="F:four-way junction helicase activity"/>
    <property type="evidence" value="ECO:0007669"/>
    <property type="project" value="TreeGrafter"/>
</dbReference>
<dbReference type="Pfam" id="PF00270">
    <property type="entry name" value="DEAD"/>
    <property type="match status" value="1"/>
</dbReference>
<evidence type="ECO:0000256" key="6">
    <source>
        <dbReference type="ARBA" id="ARBA00023242"/>
    </source>
</evidence>
<dbReference type="GO" id="GO:0005694">
    <property type="term" value="C:chromosome"/>
    <property type="evidence" value="ECO:0007669"/>
    <property type="project" value="TreeGrafter"/>
</dbReference>
<evidence type="ECO:0000256" key="4">
    <source>
        <dbReference type="ARBA" id="ARBA00023125"/>
    </source>
</evidence>
<evidence type="ECO:0000256" key="1">
    <source>
        <dbReference type="ARBA" id="ARBA00005446"/>
    </source>
</evidence>
<keyword evidence="4" id="KW-0238">DNA-binding</keyword>
<dbReference type="Gene3D" id="3.40.50.300">
    <property type="entry name" value="P-loop containing nucleotide triphosphate hydrolases"/>
    <property type="match status" value="2"/>
</dbReference>